<keyword evidence="2 4" id="KW-0378">Hydrolase</keyword>
<dbReference type="InterPro" id="IPR013094">
    <property type="entry name" value="AB_hydrolase_3"/>
</dbReference>
<dbReference type="GO" id="GO:0016787">
    <property type="term" value="F:hydrolase activity"/>
    <property type="evidence" value="ECO:0007669"/>
    <property type="project" value="UniProtKB-KW"/>
</dbReference>
<evidence type="ECO:0000313" key="5">
    <source>
        <dbReference type="Proteomes" id="UP000484076"/>
    </source>
</evidence>
<evidence type="ECO:0000256" key="1">
    <source>
        <dbReference type="ARBA" id="ARBA00010515"/>
    </source>
</evidence>
<dbReference type="Proteomes" id="UP000484076">
    <property type="component" value="Unassembled WGS sequence"/>
</dbReference>
<feature type="domain" description="Alpha/beta hydrolase fold-3" evidence="3">
    <location>
        <begin position="76"/>
        <end position="281"/>
    </location>
</feature>
<proteinExistence type="inferred from homology"/>
<accession>A0A8X8KLF5</accession>
<evidence type="ECO:0000256" key="2">
    <source>
        <dbReference type="ARBA" id="ARBA00022801"/>
    </source>
</evidence>
<reference evidence="4" key="1">
    <citation type="submission" date="2020-05" db="EMBL/GenBank/DDBJ databases">
        <title>Fertoebacter nigrum gen. nov., sp. nov., a new member of the family Rhodobacteraceae.</title>
        <authorList>
            <person name="Szuroczki S."/>
            <person name="Abbaszade G."/>
            <person name="Buni D."/>
            <person name="Schumann P."/>
            <person name="Toth E."/>
        </authorList>
    </citation>
    <scope>NUCLEOTIDE SEQUENCE</scope>
    <source>
        <strain evidence="4">RG-N-1a</strain>
    </source>
</reference>
<dbReference type="EMBL" id="WHUT02000007">
    <property type="protein sequence ID" value="NUB45259.1"/>
    <property type="molecule type" value="Genomic_DNA"/>
</dbReference>
<comment type="similarity">
    <text evidence="1">Belongs to the 'GDXG' lipolytic enzyme family.</text>
</comment>
<sequence length="307" mass="32321">MTGLDPSARDLLASAAPGRPFEDGTVAEARAAYAASWQAALGPLAPVAESRTLWHDGLRLRLWRGVTAPATGARALLYLHGGGWVIGSPESHEDICRTLAHSAGAVVISPDYRLAPEHHFPSALEDGAAALRWMADQAGRLGIDPARLAVGGDSAGGNLAAVLALMARDGALPPLAAQLLFYPNTDAGQTHASYRRFASGHGLTARTMRWFRDLYLTDPSQADDWRVSPLRAPSLQGVAPAFVALAGHDILHDEGAAYASRLRGESRAEVQTWPGQLHGFVSQGARIPEAAEALAAAAAAWLTLDQA</sequence>
<dbReference type="PANTHER" id="PTHR48081">
    <property type="entry name" value="AB HYDROLASE SUPERFAMILY PROTEIN C4A8.06C"/>
    <property type="match status" value="1"/>
</dbReference>
<dbReference type="InterPro" id="IPR029058">
    <property type="entry name" value="AB_hydrolase_fold"/>
</dbReference>
<dbReference type="InterPro" id="IPR002168">
    <property type="entry name" value="Lipase_GDXG_HIS_AS"/>
</dbReference>
<dbReference type="SUPFAM" id="SSF53474">
    <property type="entry name" value="alpha/beta-Hydrolases"/>
    <property type="match status" value="1"/>
</dbReference>
<dbReference type="RefSeq" id="WP_152826643.1">
    <property type="nucleotide sequence ID" value="NZ_WHUT02000007.1"/>
</dbReference>
<dbReference type="InterPro" id="IPR050300">
    <property type="entry name" value="GDXG_lipolytic_enzyme"/>
</dbReference>
<organism evidence="4 5">
    <name type="scientific">Fertoeibacter niger</name>
    <dbReference type="NCBI Taxonomy" id="2656921"/>
    <lineage>
        <taxon>Bacteria</taxon>
        <taxon>Pseudomonadati</taxon>
        <taxon>Pseudomonadota</taxon>
        <taxon>Alphaproteobacteria</taxon>
        <taxon>Rhodobacterales</taxon>
        <taxon>Paracoccaceae</taxon>
        <taxon>Fertoeibacter</taxon>
    </lineage>
</organism>
<dbReference type="PROSITE" id="PS01173">
    <property type="entry name" value="LIPASE_GDXG_HIS"/>
    <property type="match status" value="1"/>
</dbReference>
<dbReference type="PANTHER" id="PTHR48081:SF8">
    <property type="entry name" value="ALPHA_BETA HYDROLASE FOLD-3 DOMAIN-CONTAINING PROTEIN-RELATED"/>
    <property type="match status" value="1"/>
</dbReference>
<gene>
    <name evidence="4" type="ORF">GEU84_012740</name>
</gene>
<dbReference type="AlphaFoldDB" id="A0A8X8KLF5"/>
<evidence type="ECO:0000259" key="3">
    <source>
        <dbReference type="Pfam" id="PF07859"/>
    </source>
</evidence>
<keyword evidence="5" id="KW-1185">Reference proteome</keyword>
<dbReference type="Pfam" id="PF07859">
    <property type="entry name" value="Abhydrolase_3"/>
    <property type="match status" value="1"/>
</dbReference>
<name>A0A8X8KLF5_9RHOB</name>
<dbReference type="Gene3D" id="3.40.50.1820">
    <property type="entry name" value="alpha/beta hydrolase"/>
    <property type="match status" value="1"/>
</dbReference>
<evidence type="ECO:0000313" key="4">
    <source>
        <dbReference type="EMBL" id="NUB45259.1"/>
    </source>
</evidence>
<protein>
    <submittedName>
        <fullName evidence="4">Alpha/beta hydrolase</fullName>
    </submittedName>
</protein>
<comment type="caution">
    <text evidence="4">The sequence shown here is derived from an EMBL/GenBank/DDBJ whole genome shotgun (WGS) entry which is preliminary data.</text>
</comment>